<proteinExistence type="inferred from homology"/>
<comment type="subcellular location">
    <subcellularLocation>
        <location evidence="1">Vacuole membrane</location>
        <topology evidence="1">Lipid-anchor</topology>
    </subcellularLocation>
</comment>
<dbReference type="Pfam" id="PF23227">
    <property type="entry name" value="HEAT_MROH2B_C"/>
    <property type="match status" value="1"/>
</dbReference>
<dbReference type="SUPFAM" id="SSF48371">
    <property type="entry name" value="ARM repeat"/>
    <property type="match status" value="1"/>
</dbReference>
<evidence type="ECO:0000256" key="1">
    <source>
        <dbReference type="ARBA" id="ARBA00004592"/>
    </source>
</evidence>
<evidence type="ECO:0000256" key="3">
    <source>
        <dbReference type="ARBA" id="ARBA00022554"/>
    </source>
</evidence>
<comment type="similarity">
    <text evidence="2">Belongs to the beta-catenin family.</text>
</comment>
<evidence type="ECO:0000313" key="10">
    <source>
        <dbReference type="Proteomes" id="UP001221142"/>
    </source>
</evidence>
<evidence type="ECO:0000259" key="8">
    <source>
        <dbReference type="Pfam" id="PF23227"/>
    </source>
</evidence>
<feature type="domain" description="Maestro/Maestro-like HEAT-repeats" evidence="8">
    <location>
        <begin position="379"/>
        <end position="527"/>
    </location>
</feature>
<dbReference type="PANTHER" id="PTHR47249">
    <property type="entry name" value="VACUOLAR PROTEIN 8"/>
    <property type="match status" value="1"/>
</dbReference>
<keyword evidence="10" id="KW-1185">Reference proteome</keyword>
<dbReference type="InterPro" id="IPR000225">
    <property type="entry name" value="Armadillo"/>
</dbReference>
<evidence type="ECO:0000256" key="6">
    <source>
        <dbReference type="ARBA" id="ARBA00023288"/>
    </source>
</evidence>
<accession>A0AAD7BIX1</accession>
<dbReference type="GO" id="GO:0071562">
    <property type="term" value="P:nucleus-vacuole junction assembly"/>
    <property type="evidence" value="ECO:0007669"/>
    <property type="project" value="InterPro"/>
</dbReference>
<dbReference type="Gene3D" id="1.25.10.10">
    <property type="entry name" value="Leucine-rich Repeat Variant"/>
    <property type="match status" value="3"/>
</dbReference>
<evidence type="ECO:0000256" key="2">
    <source>
        <dbReference type="ARBA" id="ARBA00005462"/>
    </source>
</evidence>
<evidence type="ECO:0000313" key="9">
    <source>
        <dbReference type="EMBL" id="KAJ7622369.1"/>
    </source>
</evidence>
<dbReference type="PANTHER" id="PTHR47249:SF1">
    <property type="entry name" value="VACUOLAR PROTEIN 8"/>
    <property type="match status" value="1"/>
</dbReference>
<protein>
    <recommendedName>
        <fullName evidence="7">Vacuolar protein 8</fullName>
    </recommendedName>
</protein>
<organism evidence="9 10">
    <name type="scientific">Roridomyces roridus</name>
    <dbReference type="NCBI Taxonomy" id="1738132"/>
    <lineage>
        <taxon>Eukaryota</taxon>
        <taxon>Fungi</taxon>
        <taxon>Dikarya</taxon>
        <taxon>Basidiomycota</taxon>
        <taxon>Agaricomycotina</taxon>
        <taxon>Agaricomycetes</taxon>
        <taxon>Agaricomycetidae</taxon>
        <taxon>Agaricales</taxon>
        <taxon>Marasmiineae</taxon>
        <taxon>Mycenaceae</taxon>
        <taxon>Roridomyces</taxon>
    </lineage>
</organism>
<keyword evidence="5" id="KW-0472">Membrane</keyword>
<name>A0AAD7BIX1_9AGAR</name>
<dbReference type="Proteomes" id="UP001221142">
    <property type="component" value="Unassembled WGS sequence"/>
</dbReference>
<dbReference type="GO" id="GO:0043495">
    <property type="term" value="F:protein-membrane adaptor activity"/>
    <property type="evidence" value="ECO:0007669"/>
    <property type="project" value="InterPro"/>
</dbReference>
<comment type="caution">
    <text evidence="9">The sequence shown here is derived from an EMBL/GenBank/DDBJ whole genome shotgun (WGS) entry which is preliminary data.</text>
</comment>
<dbReference type="AlphaFoldDB" id="A0AAD7BIX1"/>
<dbReference type="InterPro" id="IPR045156">
    <property type="entry name" value="Vac8"/>
</dbReference>
<sequence length="762" mass="83504">MYRSGSCTASSLPLMPPLQRVETPRSQASWWSDRNPMLHISPTMNIHAAAKPLMKFLYHRQALGIMEDNRDSPLPEELLDIYSAYLSYQYVSPATRIVVLQHLERRAHSSADDARAILCSSVLNPMLQLLTIERFRTTTYPLVGLMLAYALGFWQNSDFVGEVTTLLQTNSKDVLIATTAALTAFSEQPDSTTPVMVALLHSHDKNAQRWACTLIEELARRDLGLSPTLLELPSFKKLVNLLRDSSDELVIEAALAALTAVSQQPDGAATIVSTDALQHLHELLKSTSGEIRYKACVLVSSLAHHSEIANILPMISIAPLLNLFLNDEQPRIRTPALSVLAEMAVHPAGAAAVIEAKTLDHLTELLSPGFEDTGCLLLANLRKHNKSRKQSNLVEMLFELSSGEDEHVATQAISELIKISARPDETSGTSRTIVGNVLARLSVWFESPRAAVRRQACTMMGVLAGYEFAVPAIIRAKKIETLSNLLRDQDPSVASAAICAINRITEHVHPKILTAIITAKTLNHGLELLGTNGPDGGFGASVLLENLRKQKSGVKRMLRANLVEMLFELFRRILDPYVAAQAVSELMQIAEHPDGRASSSAILARILEGLASRLESPQAIIRRQGCDLFVQLARHEVAVSAILKTNLIQTLSNLLRRVPLTLPSCSEYAHARDIISDEDLELVNGAMHALTRISEYPDGAAAVIAAHAVDYLPQLNVAVSSKAYILLTTLRKHEPALPLTVWTNVMEKLAASYAGYLGWITV</sequence>
<reference evidence="9" key="1">
    <citation type="submission" date="2023-03" db="EMBL/GenBank/DDBJ databases">
        <title>Massive genome expansion in bonnet fungi (Mycena s.s.) driven by repeated elements and novel gene families across ecological guilds.</title>
        <authorList>
            <consortium name="Lawrence Berkeley National Laboratory"/>
            <person name="Harder C.B."/>
            <person name="Miyauchi S."/>
            <person name="Viragh M."/>
            <person name="Kuo A."/>
            <person name="Thoen E."/>
            <person name="Andreopoulos B."/>
            <person name="Lu D."/>
            <person name="Skrede I."/>
            <person name="Drula E."/>
            <person name="Henrissat B."/>
            <person name="Morin E."/>
            <person name="Kohler A."/>
            <person name="Barry K."/>
            <person name="LaButti K."/>
            <person name="Morin E."/>
            <person name="Salamov A."/>
            <person name="Lipzen A."/>
            <person name="Mereny Z."/>
            <person name="Hegedus B."/>
            <person name="Baldrian P."/>
            <person name="Stursova M."/>
            <person name="Weitz H."/>
            <person name="Taylor A."/>
            <person name="Grigoriev I.V."/>
            <person name="Nagy L.G."/>
            <person name="Martin F."/>
            <person name="Kauserud H."/>
        </authorList>
    </citation>
    <scope>NUCLEOTIDE SEQUENCE</scope>
    <source>
        <strain evidence="9">9284</strain>
    </source>
</reference>
<dbReference type="InterPro" id="IPR011989">
    <property type="entry name" value="ARM-like"/>
</dbReference>
<keyword evidence="6" id="KW-0449">Lipoprotein</keyword>
<evidence type="ECO:0000256" key="4">
    <source>
        <dbReference type="ARBA" id="ARBA00022737"/>
    </source>
</evidence>
<dbReference type="InterPro" id="IPR055406">
    <property type="entry name" value="HEAT_Maestro"/>
</dbReference>
<dbReference type="EMBL" id="JARKIF010000015">
    <property type="protein sequence ID" value="KAJ7622369.1"/>
    <property type="molecule type" value="Genomic_DNA"/>
</dbReference>
<gene>
    <name evidence="9" type="ORF">FB45DRAFT_1061893</name>
</gene>
<dbReference type="InterPro" id="IPR016024">
    <property type="entry name" value="ARM-type_fold"/>
</dbReference>
<dbReference type="SMART" id="SM00185">
    <property type="entry name" value="ARM"/>
    <property type="match status" value="5"/>
</dbReference>
<dbReference type="GO" id="GO:0005774">
    <property type="term" value="C:vacuolar membrane"/>
    <property type="evidence" value="ECO:0007669"/>
    <property type="project" value="UniProtKB-SubCell"/>
</dbReference>
<keyword evidence="4" id="KW-0677">Repeat</keyword>
<keyword evidence="3" id="KW-0926">Vacuole</keyword>
<evidence type="ECO:0000256" key="5">
    <source>
        <dbReference type="ARBA" id="ARBA00023136"/>
    </source>
</evidence>
<evidence type="ECO:0000256" key="7">
    <source>
        <dbReference type="ARBA" id="ARBA00026209"/>
    </source>
</evidence>